<proteinExistence type="predicted"/>
<accession>A0A6S4PCX4</accession>
<dbReference type="KEGG" id="vg:55412449"/>
<keyword evidence="3" id="KW-1185">Reference proteome</keyword>
<dbReference type="Pfam" id="PF24299">
    <property type="entry name" value="DUF7483"/>
    <property type="match status" value="1"/>
</dbReference>
<evidence type="ECO:0000313" key="2">
    <source>
        <dbReference type="EMBL" id="BAQ94287.1"/>
    </source>
</evidence>
<dbReference type="RefSeq" id="YP_009777829.1">
    <property type="nucleotide sequence ID" value="NC_047705.1"/>
</dbReference>
<dbReference type="Proteomes" id="UP000504935">
    <property type="component" value="Segment"/>
</dbReference>
<name>A0A6S4PCX4_9CAUD</name>
<feature type="domain" description="DUF7483" evidence="1">
    <location>
        <begin position="8"/>
        <end position="333"/>
    </location>
</feature>
<dbReference type="GeneID" id="55412449"/>
<dbReference type="InterPro" id="IPR055906">
    <property type="entry name" value="DUF7483"/>
</dbReference>
<organism evidence="2 3">
    <name type="scientific">uncultured phage MedDCM-OCT-S46-C10</name>
    <dbReference type="NCBI Taxonomy" id="2741074"/>
    <lineage>
        <taxon>Viruses</taxon>
        <taxon>Duplodnaviria</taxon>
        <taxon>Heunggongvirae</taxon>
        <taxon>Uroviricota</taxon>
        <taxon>Caudoviricetes</taxon>
        <taxon>Autographivirales</taxon>
        <taxon>Foussvirus</taxon>
        <taxon>Foussvirus S46C10</taxon>
    </lineage>
</organism>
<evidence type="ECO:0000313" key="3">
    <source>
        <dbReference type="Proteomes" id="UP000504935"/>
    </source>
</evidence>
<reference evidence="2 3" key="1">
    <citation type="journal article" date="2013" name="PLoS Genet.">
        <title>Expanding the Marine Virosphere Using Metagenomics.</title>
        <authorList>
            <person name="Mizuno C.M."/>
            <person name="Rodriguez-Valera F."/>
            <person name="Kimes N.E."/>
            <person name="Ghai R."/>
        </authorList>
    </citation>
    <scope>NUCLEOTIDE SEQUENCE [LARGE SCALE GENOMIC DNA]</scope>
    <source>
        <strain evidence="2">UvMED-CGR-U-MedDCM-OCT-S46-C10</strain>
    </source>
</reference>
<sequence>MAYTTINKSGDYFNTQLWTGNSTANRSLTGFGFQPDFVWIKNRDTTRYHVLMDAVRGASKIVYSNESDAEVTDTNQLESFDSDGITVGTDNNVNKNGSPHVGWTWKANGTGSANTDGSINSTVSVNTTAGFSIVKYYGDNASTATIGHGLGVAPEMIISKNISTSSNADWTTYHKDLDSNKNLFLNSTSAQVTPSYGTITGATNLVINVSKGSGNQTNSSHNFIMYCFAPKTGYSKFGSYTGNGNADGTFVYTGFKPAFVIYKRYDSGSYSWVLVDNKRNTFNAVDKYVHPNISATEGTVTLMDFLSNGFKMRVNDATSNQGSIIYMAFASAPLVGTNNVPCTAR</sequence>
<evidence type="ECO:0000259" key="1">
    <source>
        <dbReference type="Pfam" id="PF24299"/>
    </source>
</evidence>
<dbReference type="EMBL" id="AP013545">
    <property type="protein sequence ID" value="BAQ94287.1"/>
    <property type="molecule type" value="Genomic_DNA"/>
</dbReference>
<protein>
    <recommendedName>
        <fullName evidence="1">DUF7483 domain-containing protein</fullName>
    </recommendedName>
</protein>